<dbReference type="InterPro" id="IPR004568">
    <property type="entry name" value="Ppantetheine-prot_Trfase_dom"/>
</dbReference>
<evidence type="ECO:0000256" key="7">
    <source>
        <dbReference type="ARBA" id="ARBA00023160"/>
    </source>
</evidence>
<dbReference type="GO" id="GO:0000287">
    <property type="term" value="F:magnesium ion binding"/>
    <property type="evidence" value="ECO:0007669"/>
    <property type="project" value="InterPro"/>
</dbReference>
<accession>A0A8H7UKC4</accession>
<evidence type="ECO:0000256" key="4">
    <source>
        <dbReference type="ARBA" id="ARBA00022832"/>
    </source>
</evidence>
<dbReference type="InterPro" id="IPR037143">
    <property type="entry name" value="4-PPantetheinyl_Trfase_dom_sf"/>
</dbReference>
<reference evidence="9" key="1">
    <citation type="submission" date="2020-12" db="EMBL/GenBank/DDBJ databases">
        <title>Metabolic potential, ecology and presence of endohyphal bacteria is reflected in genomic diversity of Mucoromycotina.</title>
        <authorList>
            <person name="Muszewska A."/>
            <person name="Okrasinska A."/>
            <person name="Steczkiewicz K."/>
            <person name="Drgas O."/>
            <person name="Orlowska M."/>
            <person name="Perlinska-Lenart U."/>
            <person name="Aleksandrzak-Piekarczyk T."/>
            <person name="Szatraj K."/>
            <person name="Zielenkiewicz U."/>
            <person name="Pilsyk S."/>
            <person name="Malc E."/>
            <person name="Mieczkowski P."/>
            <person name="Kruszewska J.S."/>
            <person name="Biernat P."/>
            <person name="Pawlowska J."/>
        </authorList>
    </citation>
    <scope>NUCLEOTIDE SEQUENCE</scope>
    <source>
        <strain evidence="9">WA0000051536</strain>
    </source>
</reference>
<gene>
    <name evidence="9" type="ORF">INT44_004343</name>
</gene>
<keyword evidence="2" id="KW-0808">Transferase</keyword>
<protein>
    <recommendedName>
        <fullName evidence="8">4'-phosphopantetheinyl transferase domain-containing protein</fullName>
    </recommendedName>
</protein>
<dbReference type="Proteomes" id="UP000612746">
    <property type="component" value="Unassembled WGS sequence"/>
</dbReference>
<evidence type="ECO:0000313" key="10">
    <source>
        <dbReference type="Proteomes" id="UP000612746"/>
    </source>
</evidence>
<sequence length="246" mass="26931">MHTGNDTVEEAALEVQRLAGDASALFTSAKSSKVLSGLGDSVVEKLEGHATGRLALDSNVEENLGVLAGHDVKVCVSEITTPKDNTTNVSIGNLTVTNEPNPPLEGRTVSLYLIMLLGIGVDIVHLPRIAKILTRRQNNCHLLCRRILSSKEQAEFQARFPKAAVNQKEADPDVVRFLASRWSIKEAMYKAMYPERKLTWKEVTIDRIAGDKPRAILAGQDPSIHTHISVSHDGEYAIAYAVIEKL</sequence>
<evidence type="ECO:0000313" key="9">
    <source>
        <dbReference type="EMBL" id="KAG2189201.1"/>
    </source>
</evidence>
<keyword evidence="5" id="KW-0460">Magnesium</keyword>
<dbReference type="EMBL" id="JAEPRA010000001">
    <property type="protein sequence ID" value="KAG2189201.1"/>
    <property type="molecule type" value="Genomic_DNA"/>
</dbReference>
<dbReference type="GO" id="GO:0008897">
    <property type="term" value="F:holo-[acyl-carrier-protein] synthase activity"/>
    <property type="evidence" value="ECO:0007669"/>
    <property type="project" value="InterPro"/>
</dbReference>
<evidence type="ECO:0000259" key="8">
    <source>
        <dbReference type="Pfam" id="PF01648"/>
    </source>
</evidence>
<proteinExistence type="inferred from homology"/>
<evidence type="ECO:0000256" key="3">
    <source>
        <dbReference type="ARBA" id="ARBA00022723"/>
    </source>
</evidence>
<keyword evidence="4" id="KW-0276">Fatty acid metabolism</keyword>
<organism evidence="9 10">
    <name type="scientific">Umbelopsis vinacea</name>
    <dbReference type="NCBI Taxonomy" id="44442"/>
    <lineage>
        <taxon>Eukaryota</taxon>
        <taxon>Fungi</taxon>
        <taxon>Fungi incertae sedis</taxon>
        <taxon>Mucoromycota</taxon>
        <taxon>Mucoromycotina</taxon>
        <taxon>Umbelopsidomycetes</taxon>
        <taxon>Umbelopsidales</taxon>
        <taxon>Umbelopsidaceae</taxon>
        <taxon>Umbelopsis</taxon>
    </lineage>
</organism>
<dbReference type="InterPro" id="IPR002582">
    <property type="entry name" value="ACPS"/>
</dbReference>
<evidence type="ECO:0000256" key="1">
    <source>
        <dbReference type="ARBA" id="ARBA00022516"/>
    </source>
</evidence>
<evidence type="ECO:0000256" key="5">
    <source>
        <dbReference type="ARBA" id="ARBA00022842"/>
    </source>
</evidence>
<dbReference type="OrthoDB" id="15433at2759"/>
<name>A0A8H7UKC4_9FUNG</name>
<keyword evidence="3" id="KW-0479">Metal-binding</keyword>
<dbReference type="Gene3D" id="3.90.470.20">
    <property type="entry name" value="4'-phosphopantetheinyl transferase domain"/>
    <property type="match status" value="1"/>
</dbReference>
<evidence type="ECO:0000256" key="2">
    <source>
        <dbReference type="ARBA" id="ARBA00022679"/>
    </source>
</evidence>
<evidence type="ECO:0000256" key="6">
    <source>
        <dbReference type="ARBA" id="ARBA00023098"/>
    </source>
</evidence>
<feature type="domain" description="4'-phosphopantetheinyl transferase" evidence="8">
    <location>
        <begin position="118"/>
        <end position="241"/>
    </location>
</feature>
<dbReference type="HAMAP" id="MF_00101">
    <property type="entry name" value="AcpS"/>
    <property type="match status" value="1"/>
</dbReference>
<dbReference type="GO" id="GO:0006633">
    <property type="term" value="P:fatty acid biosynthetic process"/>
    <property type="evidence" value="ECO:0007669"/>
    <property type="project" value="UniProtKB-KW"/>
</dbReference>
<keyword evidence="1" id="KW-0444">Lipid biosynthesis</keyword>
<dbReference type="SUPFAM" id="SSF56214">
    <property type="entry name" value="4'-phosphopantetheinyl transferase"/>
    <property type="match status" value="1"/>
</dbReference>
<keyword evidence="6" id="KW-0443">Lipid metabolism</keyword>
<comment type="caution">
    <text evidence="9">The sequence shown here is derived from an EMBL/GenBank/DDBJ whole genome shotgun (WGS) entry which is preliminary data.</text>
</comment>
<dbReference type="AlphaFoldDB" id="A0A8H7UKC4"/>
<keyword evidence="10" id="KW-1185">Reference proteome</keyword>
<dbReference type="InterPro" id="IPR008278">
    <property type="entry name" value="4-PPantetheinyl_Trfase_dom"/>
</dbReference>
<dbReference type="Pfam" id="PF01648">
    <property type="entry name" value="ACPS"/>
    <property type="match status" value="1"/>
</dbReference>
<dbReference type="NCBIfam" id="TIGR00556">
    <property type="entry name" value="pantethn_trn"/>
    <property type="match status" value="1"/>
</dbReference>
<keyword evidence="7" id="KW-0275">Fatty acid biosynthesis</keyword>